<evidence type="ECO:0000256" key="11">
    <source>
        <dbReference type="ARBA" id="ARBA00023319"/>
    </source>
</evidence>
<dbReference type="Proteomes" id="UP000558488">
    <property type="component" value="Unassembled WGS sequence"/>
</dbReference>
<dbReference type="SMART" id="SM00409">
    <property type="entry name" value="IG"/>
    <property type="match status" value="2"/>
</dbReference>
<dbReference type="OrthoDB" id="8741746at2759"/>
<dbReference type="PROSITE" id="PS50835">
    <property type="entry name" value="IG_LIKE"/>
    <property type="match status" value="1"/>
</dbReference>
<keyword evidence="2" id="KW-0399">Innate immunity</keyword>
<organism evidence="15 16">
    <name type="scientific">Pipistrellus kuhlii</name>
    <name type="common">Kuhl's pipistrelle</name>
    <dbReference type="NCBI Taxonomy" id="59472"/>
    <lineage>
        <taxon>Eukaryota</taxon>
        <taxon>Metazoa</taxon>
        <taxon>Chordata</taxon>
        <taxon>Craniata</taxon>
        <taxon>Vertebrata</taxon>
        <taxon>Euteleostomi</taxon>
        <taxon>Mammalia</taxon>
        <taxon>Eutheria</taxon>
        <taxon>Laurasiatheria</taxon>
        <taxon>Chiroptera</taxon>
        <taxon>Yangochiroptera</taxon>
        <taxon>Vespertilionidae</taxon>
        <taxon>Pipistrellus</taxon>
    </lineage>
</organism>
<evidence type="ECO:0000256" key="12">
    <source>
        <dbReference type="SAM" id="Phobius"/>
    </source>
</evidence>
<comment type="caution">
    <text evidence="15">The sequence shown here is derived from an EMBL/GenBank/DDBJ whole genome shotgun (WGS) entry which is preliminary data.</text>
</comment>
<keyword evidence="7" id="KW-1064">Adaptive immunity</keyword>
<feature type="chain" id="PRO_5029483368" evidence="13">
    <location>
        <begin position="32"/>
        <end position="334"/>
    </location>
</feature>
<keyword evidence="10" id="KW-0325">Glycoprotein</keyword>
<keyword evidence="9" id="KW-1015">Disulfide bond</keyword>
<evidence type="ECO:0000259" key="14">
    <source>
        <dbReference type="PROSITE" id="PS50835"/>
    </source>
</evidence>
<evidence type="ECO:0000256" key="8">
    <source>
        <dbReference type="ARBA" id="ARBA00023136"/>
    </source>
</evidence>
<dbReference type="GO" id="GO:0002250">
    <property type="term" value="P:adaptive immune response"/>
    <property type="evidence" value="ECO:0007669"/>
    <property type="project" value="UniProtKB-KW"/>
</dbReference>
<feature type="transmembrane region" description="Helical" evidence="12">
    <location>
        <begin position="239"/>
        <end position="262"/>
    </location>
</feature>
<evidence type="ECO:0000256" key="10">
    <source>
        <dbReference type="ARBA" id="ARBA00023180"/>
    </source>
</evidence>
<dbReference type="Gene3D" id="2.60.40.10">
    <property type="entry name" value="Immunoglobulins"/>
    <property type="match status" value="2"/>
</dbReference>
<dbReference type="AlphaFoldDB" id="A0A7J7USM8"/>
<dbReference type="FunFam" id="2.60.40.10:FF:000820">
    <property type="entry name" value="SLAM family member 7"/>
    <property type="match status" value="1"/>
</dbReference>
<dbReference type="EMBL" id="JACAGB010000018">
    <property type="protein sequence ID" value="KAF6315893.1"/>
    <property type="molecule type" value="Genomic_DNA"/>
</dbReference>
<evidence type="ECO:0000256" key="4">
    <source>
        <dbReference type="ARBA" id="ARBA00022729"/>
    </source>
</evidence>
<dbReference type="InterPro" id="IPR015631">
    <property type="entry name" value="CD2/SLAM_rcpt"/>
</dbReference>
<evidence type="ECO:0000256" key="7">
    <source>
        <dbReference type="ARBA" id="ARBA00023130"/>
    </source>
</evidence>
<evidence type="ECO:0000313" key="16">
    <source>
        <dbReference type="Proteomes" id="UP000558488"/>
    </source>
</evidence>
<evidence type="ECO:0000256" key="5">
    <source>
        <dbReference type="ARBA" id="ARBA00022859"/>
    </source>
</evidence>
<reference evidence="15 16" key="1">
    <citation type="journal article" date="2020" name="Nature">
        <title>Six reference-quality genomes reveal evolution of bat adaptations.</title>
        <authorList>
            <person name="Jebb D."/>
            <person name="Huang Z."/>
            <person name="Pippel M."/>
            <person name="Hughes G.M."/>
            <person name="Lavrichenko K."/>
            <person name="Devanna P."/>
            <person name="Winkler S."/>
            <person name="Jermiin L.S."/>
            <person name="Skirmuntt E.C."/>
            <person name="Katzourakis A."/>
            <person name="Burkitt-Gray L."/>
            <person name="Ray D.A."/>
            <person name="Sullivan K.A.M."/>
            <person name="Roscito J.G."/>
            <person name="Kirilenko B.M."/>
            <person name="Davalos L.M."/>
            <person name="Corthals A.P."/>
            <person name="Power M.L."/>
            <person name="Jones G."/>
            <person name="Ransome R.D."/>
            <person name="Dechmann D.K.N."/>
            <person name="Locatelli A.G."/>
            <person name="Puechmaille S.J."/>
            <person name="Fedrigo O."/>
            <person name="Jarvis E.D."/>
            <person name="Hiller M."/>
            <person name="Vernes S.C."/>
            <person name="Myers E.W."/>
            <person name="Teeling E.C."/>
        </authorList>
    </citation>
    <scope>NUCLEOTIDE SEQUENCE [LARGE SCALE GENOMIC DNA]</scope>
    <source>
        <strain evidence="15">MPipKuh1</strain>
        <tissue evidence="15">Flight muscle</tissue>
    </source>
</reference>
<keyword evidence="8 12" id="KW-0472">Membrane</keyword>
<evidence type="ECO:0000256" key="3">
    <source>
        <dbReference type="ARBA" id="ARBA00022692"/>
    </source>
</evidence>
<dbReference type="GO" id="GO:0043030">
    <property type="term" value="P:regulation of macrophage activation"/>
    <property type="evidence" value="ECO:0007669"/>
    <property type="project" value="TreeGrafter"/>
</dbReference>
<keyword evidence="16" id="KW-1185">Reference proteome</keyword>
<dbReference type="PANTHER" id="PTHR12080">
    <property type="entry name" value="SIGNALING LYMPHOCYTIC ACTIVATION MOLECULE"/>
    <property type="match status" value="1"/>
</dbReference>
<dbReference type="InterPro" id="IPR036179">
    <property type="entry name" value="Ig-like_dom_sf"/>
</dbReference>
<keyword evidence="5" id="KW-0391">Immunity</keyword>
<comment type="subcellular location">
    <subcellularLocation>
        <location evidence="1">Membrane</location>
        <topology evidence="1">Single-pass type I membrane protein</topology>
    </subcellularLocation>
</comment>
<dbReference type="GO" id="GO:0071639">
    <property type="term" value="P:positive regulation of monocyte chemotactic protein-1 production"/>
    <property type="evidence" value="ECO:0007669"/>
    <property type="project" value="TreeGrafter"/>
</dbReference>
<dbReference type="FunFam" id="2.60.40.10:FF:000470">
    <property type="entry name" value="SLAM family member 7"/>
    <property type="match status" value="1"/>
</dbReference>
<dbReference type="InterPro" id="IPR013783">
    <property type="entry name" value="Ig-like_fold"/>
</dbReference>
<evidence type="ECO:0000256" key="6">
    <source>
        <dbReference type="ARBA" id="ARBA00022989"/>
    </source>
</evidence>
<keyword evidence="6 12" id="KW-1133">Transmembrane helix</keyword>
<evidence type="ECO:0000256" key="1">
    <source>
        <dbReference type="ARBA" id="ARBA00004479"/>
    </source>
</evidence>
<dbReference type="GO" id="GO:0045087">
    <property type="term" value="P:innate immune response"/>
    <property type="evidence" value="ECO:0007669"/>
    <property type="project" value="UniProtKB-KW"/>
</dbReference>
<feature type="domain" description="Ig-like" evidence="14">
    <location>
        <begin position="148"/>
        <end position="220"/>
    </location>
</feature>
<keyword evidence="3 12" id="KW-0812">Transmembrane</keyword>
<dbReference type="GO" id="GO:0032760">
    <property type="term" value="P:positive regulation of tumor necrosis factor production"/>
    <property type="evidence" value="ECO:0007669"/>
    <property type="project" value="TreeGrafter"/>
</dbReference>
<gene>
    <name evidence="15" type="ORF">mPipKuh1_002447</name>
</gene>
<dbReference type="Pfam" id="PF13927">
    <property type="entry name" value="Ig_3"/>
    <property type="match status" value="1"/>
</dbReference>
<dbReference type="SUPFAM" id="SSF48726">
    <property type="entry name" value="Immunoglobulin"/>
    <property type="match status" value="2"/>
</dbReference>
<dbReference type="CDD" id="cd16842">
    <property type="entry name" value="Ig_SLAM-like_N"/>
    <property type="match status" value="1"/>
</dbReference>
<sequence length="334" mass="37843">MPFFSQSRILRKMAQHYLWILLLCLQTCLEAAESNTNILTVSGILGETVTFPLNIQDVQQVSTINWRNSKTSVAVVVAHSNKPPQVLVTHQYYNQRINVSSQNYNLEISNLRMEDSETYKADINTDNSEKKTFTRTYKLQVYRRLGKPKITQSLMTSENSTCNVTLTCSVEKEEENVTYRWSPTGKEGSVLQIFQIPKNQELIYTCTAWNPVSNNSDSISAQQLCADSAMSVHMHHAGWLSGLVVLFLVILILPAVLVFLFWKRGRDSSFKILKSKKKPDDVSKNTIYTCVTAPKDPQPAELRIYDEISLCKMDKTVSTQGRKPPGISSYESVI</sequence>
<name>A0A7J7USM8_PIPKU</name>
<evidence type="ECO:0000256" key="9">
    <source>
        <dbReference type="ARBA" id="ARBA00023157"/>
    </source>
</evidence>
<dbReference type="PANTHER" id="PTHR12080:SF103">
    <property type="entry name" value="SLAM FAMILY MEMBER 5"/>
    <property type="match status" value="1"/>
</dbReference>
<keyword evidence="11" id="KW-0393">Immunoglobulin domain</keyword>
<dbReference type="GO" id="GO:0009897">
    <property type="term" value="C:external side of plasma membrane"/>
    <property type="evidence" value="ECO:0007669"/>
    <property type="project" value="TreeGrafter"/>
</dbReference>
<dbReference type="InterPro" id="IPR003599">
    <property type="entry name" value="Ig_sub"/>
</dbReference>
<protein>
    <submittedName>
        <fullName evidence="15">CD84 molecule</fullName>
    </submittedName>
</protein>
<keyword evidence="4 13" id="KW-0732">Signal</keyword>
<evidence type="ECO:0000256" key="2">
    <source>
        <dbReference type="ARBA" id="ARBA00022588"/>
    </source>
</evidence>
<dbReference type="InterPro" id="IPR013106">
    <property type="entry name" value="Ig_V-set"/>
</dbReference>
<dbReference type="GO" id="GO:0042110">
    <property type="term" value="P:T cell activation"/>
    <property type="evidence" value="ECO:0007669"/>
    <property type="project" value="TreeGrafter"/>
</dbReference>
<dbReference type="InterPro" id="IPR007110">
    <property type="entry name" value="Ig-like_dom"/>
</dbReference>
<dbReference type="Pfam" id="PF07686">
    <property type="entry name" value="V-set"/>
    <property type="match status" value="1"/>
</dbReference>
<dbReference type="GO" id="GO:0032715">
    <property type="term" value="P:negative regulation of interleukin-6 production"/>
    <property type="evidence" value="ECO:0007669"/>
    <property type="project" value="TreeGrafter"/>
</dbReference>
<feature type="signal peptide" evidence="13">
    <location>
        <begin position="1"/>
        <end position="31"/>
    </location>
</feature>
<accession>A0A7J7USM8</accession>
<proteinExistence type="predicted"/>
<evidence type="ECO:0000313" key="15">
    <source>
        <dbReference type="EMBL" id="KAF6315893.1"/>
    </source>
</evidence>
<evidence type="ECO:0000256" key="13">
    <source>
        <dbReference type="SAM" id="SignalP"/>
    </source>
</evidence>